<dbReference type="EnsemblMetazoa" id="CapteT117649">
    <property type="protein sequence ID" value="CapteP117649"/>
    <property type="gene ID" value="CapteG117649"/>
</dbReference>
<evidence type="ECO:0000256" key="5">
    <source>
        <dbReference type="ARBA" id="ARBA00022723"/>
    </source>
</evidence>
<dbReference type="Pfam" id="PF01636">
    <property type="entry name" value="APH"/>
    <property type="match status" value="1"/>
</dbReference>
<dbReference type="GO" id="GO:0004674">
    <property type="term" value="F:protein serine/threonine kinase activity"/>
    <property type="evidence" value="ECO:0007669"/>
    <property type="project" value="UniProtKB-KW"/>
</dbReference>
<keyword evidence="5" id="KW-0479">Metal-binding</keyword>
<evidence type="ECO:0000256" key="6">
    <source>
        <dbReference type="ARBA" id="ARBA00022741"/>
    </source>
</evidence>
<evidence type="ECO:0000256" key="4">
    <source>
        <dbReference type="ARBA" id="ARBA00022679"/>
    </source>
</evidence>
<accession>R7U920</accession>
<dbReference type="InterPro" id="IPR032882">
    <property type="entry name" value="SrkA/RdoA"/>
</dbReference>
<evidence type="ECO:0000256" key="8">
    <source>
        <dbReference type="ARBA" id="ARBA00022840"/>
    </source>
</evidence>
<evidence type="ECO:0000256" key="3">
    <source>
        <dbReference type="ARBA" id="ARBA00022553"/>
    </source>
</evidence>
<keyword evidence="6" id="KW-0547">Nucleotide-binding</keyword>
<evidence type="ECO:0000256" key="1">
    <source>
        <dbReference type="ARBA" id="ARBA00022490"/>
    </source>
</evidence>
<keyword evidence="9" id="KW-0460">Magnesium</keyword>
<keyword evidence="8" id="KW-0067">ATP-binding</keyword>
<dbReference type="Proteomes" id="UP000014760">
    <property type="component" value="Unassembled WGS sequence"/>
</dbReference>
<evidence type="ECO:0000256" key="10">
    <source>
        <dbReference type="ARBA" id="ARBA00023016"/>
    </source>
</evidence>
<dbReference type="HOGENOM" id="CLU_1582536_0_0_1"/>
<evidence type="ECO:0000313" key="12">
    <source>
        <dbReference type="EMBL" id="ELT99630.1"/>
    </source>
</evidence>
<dbReference type="AlphaFoldDB" id="R7U920"/>
<sequence length="169" mass="19411">MNTPTQHPYDQLTPDRVLDAVESVGFISDARIMALNSYENRVYQVGIEESDPLIAKFYRPERWSKEQILEEHQFSLDLKAMELPVVAPSTDEHGNTLHEFEGFLFALFPRQGGHAPELDNLDNLLILGRTLGRMHKLGSSQAFQQRPEINLQRYGIDNVEFLLENDFIP</sequence>
<dbReference type="NCBIfam" id="NF008738">
    <property type="entry name" value="PRK11768.1"/>
    <property type="match status" value="1"/>
</dbReference>
<evidence type="ECO:0000313" key="13">
    <source>
        <dbReference type="EnsemblMetazoa" id="CapteP117649"/>
    </source>
</evidence>
<dbReference type="GO" id="GO:0005524">
    <property type="term" value="F:ATP binding"/>
    <property type="evidence" value="ECO:0007669"/>
    <property type="project" value="UniProtKB-KW"/>
</dbReference>
<feature type="non-terminal residue" evidence="12">
    <location>
        <position position="169"/>
    </location>
</feature>
<dbReference type="GO" id="GO:0005737">
    <property type="term" value="C:cytoplasm"/>
    <property type="evidence" value="ECO:0007669"/>
    <property type="project" value="TreeGrafter"/>
</dbReference>
<evidence type="ECO:0000256" key="2">
    <source>
        <dbReference type="ARBA" id="ARBA00022527"/>
    </source>
</evidence>
<keyword evidence="10" id="KW-0346">Stress response</keyword>
<dbReference type="OrthoDB" id="10266854at2759"/>
<protein>
    <recommendedName>
        <fullName evidence="11">Aminoglycoside phosphotransferase domain-containing protein</fullName>
    </recommendedName>
</protein>
<name>R7U920_CAPTE</name>
<dbReference type="PANTHER" id="PTHR39573:SF1">
    <property type="entry name" value="STRESS RESPONSE KINASE A"/>
    <property type="match status" value="1"/>
</dbReference>
<keyword evidence="2" id="KW-0723">Serine/threonine-protein kinase</keyword>
<organism evidence="12">
    <name type="scientific">Capitella teleta</name>
    <name type="common">Polychaete worm</name>
    <dbReference type="NCBI Taxonomy" id="283909"/>
    <lineage>
        <taxon>Eukaryota</taxon>
        <taxon>Metazoa</taxon>
        <taxon>Spiralia</taxon>
        <taxon>Lophotrochozoa</taxon>
        <taxon>Annelida</taxon>
        <taxon>Polychaeta</taxon>
        <taxon>Sedentaria</taxon>
        <taxon>Scolecida</taxon>
        <taxon>Capitellidae</taxon>
        <taxon>Capitella</taxon>
    </lineage>
</organism>
<evidence type="ECO:0000259" key="11">
    <source>
        <dbReference type="Pfam" id="PF01636"/>
    </source>
</evidence>
<dbReference type="InterPro" id="IPR002575">
    <property type="entry name" value="Aminoglycoside_PTrfase"/>
</dbReference>
<dbReference type="PANTHER" id="PTHR39573">
    <property type="entry name" value="STRESS RESPONSE KINASE A"/>
    <property type="match status" value="1"/>
</dbReference>
<keyword evidence="1" id="KW-0963">Cytoplasm</keyword>
<evidence type="ECO:0000256" key="9">
    <source>
        <dbReference type="ARBA" id="ARBA00022842"/>
    </source>
</evidence>
<dbReference type="GO" id="GO:0046872">
    <property type="term" value="F:metal ion binding"/>
    <property type="evidence" value="ECO:0007669"/>
    <property type="project" value="UniProtKB-KW"/>
</dbReference>
<keyword evidence="4" id="KW-0808">Transferase</keyword>
<evidence type="ECO:0000256" key="7">
    <source>
        <dbReference type="ARBA" id="ARBA00022777"/>
    </source>
</evidence>
<gene>
    <name evidence="12" type="ORF">CAPTEDRAFT_117649</name>
</gene>
<reference evidence="14" key="1">
    <citation type="submission" date="2012-12" db="EMBL/GenBank/DDBJ databases">
        <authorList>
            <person name="Hellsten U."/>
            <person name="Grimwood J."/>
            <person name="Chapman J.A."/>
            <person name="Shapiro H."/>
            <person name="Aerts A."/>
            <person name="Otillar R.P."/>
            <person name="Terry A.Y."/>
            <person name="Boore J.L."/>
            <person name="Simakov O."/>
            <person name="Marletaz F."/>
            <person name="Cho S.-J."/>
            <person name="Edsinger-Gonzales E."/>
            <person name="Havlak P."/>
            <person name="Kuo D.-H."/>
            <person name="Larsson T."/>
            <person name="Lv J."/>
            <person name="Arendt D."/>
            <person name="Savage R."/>
            <person name="Osoegawa K."/>
            <person name="de Jong P."/>
            <person name="Lindberg D.R."/>
            <person name="Seaver E.C."/>
            <person name="Weisblat D.A."/>
            <person name="Putnam N.H."/>
            <person name="Grigoriev I.V."/>
            <person name="Rokhsar D.S."/>
        </authorList>
    </citation>
    <scope>NUCLEOTIDE SEQUENCE</scope>
    <source>
        <strain evidence="14">I ESC-2004</strain>
    </source>
</reference>
<evidence type="ECO:0000313" key="14">
    <source>
        <dbReference type="Proteomes" id="UP000014760"/>
    </source>
</evidence>
<dbReference type="EMBL" id="AMQN01048067">
    <property type="status" value="NOT_ANNOTATED_CDS"/>
    <property type="molecule type" value="Genomic_DNA"/>
</dbReference>
<reference evidence="12 14" key="2">
    <citation type="journal article" date="2013" name="Nature">
        <title>Insights into bilaterian evolution from three spiralian genomes.</title>
        <authorList>
            <person name="Simakov O."/>
            <person name="Marletaz F."/>
            <person name="Cho S.J."/>
            <person name="Edsinger-Gonzales E."/>
            <person name="Havlak P."/>
            <person name="Hellsten U."/>
            <person name="Kuo D.H."/>
            <person name="Larsson T."/>
            <person name="Lv J."/>
            <person name="Arendt D."/>
            <person name="Savage R."/>
            <person name="Osoegawa K."/>
            <person name="de Jong P."/>
            <person name="Grimwood J."/>
            <person name="Chapman J.A."/>
            <person name="Shapiro H."/>
            <person name="Aerts A."/>
            <person name="Otillar R.P."/>
            <person name="Terry A.Y."/>
            <person name="Boore J.L."/>
            <person name="Grigoriev I.V."/>
            <person name="Lindberg D.R."/>
            <person name="Seaver E.C."/>
            <person name="Weisblat D.A."/>
            <person name="Putnam N.H."/>
            <person name="Rokhsar D.S."/>
        </authorList>
    </citation>
    <scope>NUCLEOTIDE SEQUENCE</scope>
    <source>
        <strain evidence="12 14">I ESC-2004</strain>
    </source>
</reference>
<keyword evidence="14" id="KW-1185">Reference proteome</keyword>
<keyword evidence="7" id="KW-0418">Kinase</keyword>
<dbReference type="Gene3D" id="3.30.200.70">
    <property type="match status" value="1"/>
</dbReference>
<dbReference type="InterPro" id="IPR011009">
    <property type="entry name" value="Kinase-like_dom_sf"/>
</dbReference>
<feature type="domain" description="Aminoglycoside phosphotransferase" evidence="11">
    <location>
        <begin position="36"/>
        <end position="153"/>
    </location>
</feature>
<dbReference type="EMBL" id="KB306690">
    <property type="protein sequence ID" value="ELT99630.1"/>
    <property type="molecule type" value="Genomic_DNA"/>
</dbReference>
<proteinExistence type="predicted"/>
<reference evidence="13" key="3">
    <citation type="submission" date="2015-06" db="UniProtKB">
        <authorList>
            <consortium name="EnsemblMetazoa"/>
        </authorList>
    </citation>
    <scope>IDENTIFICATION</scope>
</reference>
<dbReference type="SUPFAM" id="SSF56112">
    <property type="entry name" value="Protein kinase-like (PK-like)"/>
    <property type="match status" value="1"/>
</dbReference>
<dbReference type="Gene3D" id="1.10.510.10">
    <property type="entry name" value="Transferase(Phosphotransferase) domain 1"/>
    <property type="match status" value="1"/>
</dbReference>
<keyword evidence="3" id="KW-0597">Phosphoprotein</keyword>